<dbReference type="Proteomes" id="UP001429580">
    <property type="component" value="Unassembled WGS sequence"/>
</dbReference>
<feature type="domain" description="SseL-like C-terminal" evidence="14">
    <location>
        <begin position="167"/>
        <end position="354"/>
    </location>
</feature>
<keyword evidence="4" id="KW-0645">Protease</keyword>
<comment type="subcellular location">
    <subcellularLocation>
        <location evidence="1">Host cytoplasm</location>
    </subcellularLocation>
    <subcellularLocation>
        <location evidence="2">Secreted</location>
    </subcellularLocation>
</comment>
<dbReference type="EMBL" id="JAASQI010000001">
    <property type="protein sequence ID" value="NIJ56786.1"/>
    <property type="molecule type" value="Genomic_DNA"/>
</dbReference>
<evidence type="ECO:0000256" key="12">
    <source>
        <dbReference type="ARBA" id="ARBA00045004"/>
    </source>
</evidence>
<evidence type="ECO:0000313" key="17">
    <source>
        <dbReference type="Proteomes" id="UP001429580"/>
    </source>
</evidence>
<protein>
    <recommendedName>
        <fullName evidence="10">Deubiquitinase SseL</fullName>
    </recommendedName>
    <alternativeName>
        <fullName evidence="12">Deubiquitinating enzyme</fullName>
    </alternativeName>
    <alternativeName>
        <fullName evidence="11">Deubiquitinating protease</fullName>
    </alternativeName>
    <alternativeName>
        <fullName evidence="13">Salmonella secreted effector L</fullName>
    </alternativeName>
</protein>
<evidence type="ECO:0000256" key="7">
    <source>
        <dbReference type="ARBA" id="ARBA00023026"/>
    </source>
</evidence>
<keyword evidence="8" id="KW-1035">Host cytoplasm</keyword>
<evidence type="ECO:0000256" key="5">
    <source>
        <dbReference type="ARBA" id="ARBA00022801"/>
    </source>
</evidence>
<organism evidence="16 17">
    <name type="scientific">Pseudochelatococcus lubricantis</name>
    <dbReference type="NCBI Taxonomy" id="1538102"/>
    <lineage>
        <taxon>Bacteria</taxon>
        <taxon>Pseudomonadati</taxon>
        <taxon>Pseudomonadota</taxon>
        <taxon>Alphaproteobacteria</taxon>
        <taxon>Hyphomicrobiales</taxon>
        <taxon>Chelatococcaceae</taxon>
        <taxon>Pseudochelatococcus</taxon>
    </lineage>
</organism>
<gene>
    <name evidence="16" type="ORF">FHS82_000599</name>
</gene>
<comment type="similarity">
    <text evidence="9">Belongs to the peptidase C79 family.</text>
</comment>
<evidence type="ECO:0000256" key="6">
    <source>
        <dbReference type="ARBA" id="ARBA00022807"/>
    </source>
</evidence>
<proteinExistence type="inferred from homology"/>
<keyword evidence="3" id="KW-0964">Secreted</keyword>
<evidence type="ECO:0000256" key="9">
    <source>
        <dbReference type="ARBA" id="ARBA00044952"/>
    </source>
</evidence>
<dbReference type="NCBIfam" id="NF008812">
    <property type="entry name" value="PRK11836.1"/>
    <property type="match status" value="1"/>
</dbReference>
<dbReference type="InterPro" id="IPR054329">
    <property type="entry name" value="ElaD/SseL-like_N"/>
</dbReference>
<dbReference type="GO" id="GO:0016787">
    <property type="term" value="F:hydrolase activity"/>
    <property type="evidence" value="ECO:0007669"/>
    <property type="project" value="UniProtKB-KW"/>
</dbReference>
<dbReference type="Pfam" id="PF22103">
    <property type="entry name" value="ElaD_SseL-like_N"/>
    <property type="match status" value="1"/>
</dbReference>
<keyword evidence="6" id="KW-0788">Thiol protease</keyword>
<accession>A0ABX0UUZ5</accession>
<keyword evidence="5 16" id="KW-0378">Hydrolase</keyword>
<reference evidence="16 17" key="1">
    <citation type="submission" date="2020-03" db="EMBL/GenBank/DDBJ databases">
        <title>Genomic Encyclopedia of Type Strains, Phase IV (KMG-IV): sequencing the most valuable type-strain genomes for metagenomic binning, comparative biology and taxonomic classification.</title>
        <authorList>
            <person name="Goeker M."/>
        </authorList>
    </citation>
    <scope>NUCLEOTIDE SEQUENCE [LARGE SCALE GENOMIC DNA]</scope>
    <source>
        <strain evidence="16 17">DSM 103870</strain>
    </source>
</reference>
<evidence type="ECO:0000256" key="8">
    <source>
        <dbReference type="ARBA" id="ARBA00023200"/>
    </source>
</evidence>
<dbReference type="RefSeq" id="WP_166948535.1">
    <property type="nucleotide sequence ID" value="NZ_JAASQI010000001.1"/>
</dbReference>
<evidence type="ECO:0000259" key="14">
    <source>
        <dbReference type="Pfam" id="PF22102"/>
    </source>
</evidence>
<comment type="caution">
    <text evidence="16">The sequence shown here is derived from an EMBL/GenBank/DDBJ whole genome shotgun (WGS) entry which is preliminary data.</text>
</comment>
<evidence type="ECO:0000256" key="4">
    <source>
        <dbReference type="ARBA" id="ARBA00022670"/>
    </source>
</evidence>
<name>A0ABX0UUZ5_9HYPH</name>
<evidence type="ECO:0000256" key="2">
    <source>
        <dbReference type="ARBA" id="ARBA00004613"/>
    </source>
</evidence>
<evidence type="ECO:0000256" key="1">
    <source>
        <dbReference type="ARBA" id="ARBA00004192"/>
    </source>
</evidence>
<evidence type="ECO:0000256" key="11">
    <source>
        <dbReference type="ARBA" id="ARBA00044996"/>
    </source>
</evidence>
<keyword evidence="7" id="KW-0843">Virulence</keyword>
<evidence type="ECO:0000256" key="13">
    <source>
        <dbReference type="ARBA" id="ARBA00045015"/>
    </source>
</evidence>
<dbReference type="InterPro" id="IPR054328">
    <property type="entry name" value="SseL-like_C"/>
</dbReference>
<keyword evidence="17" id="KW-1185">Reference proteome</keyword>
<dbReference type="Pfam" id="PF22102">
    <property type="entry name" value="ElaD-SseL-like_C"/>
    <property type="match status" value="1"/>
</dbReference>
<evidence type="ECO:0000256" key="10">
    <source>
        <dbReference type="ARBA" id="ARBA00044984"/>
    </source>
</evidence>
<evidence type="ECO:0000259" key="15">
    <source>
        <dbReference type="Pfam" id="PF22103"/>
    </source>
</evidence>
<evidence type="ECO:0000313" key="16">
    <source>
        <dbReference type="EMBL" id="NIJ56786.1"/>
    </source>
</evidence>
<sequence>MPTIAAASYIPNLSEAQLSALLSGSDATAGASLYKLAANAAAGDADSIELLLNLSARADAIGDEAESILFNLFSGRAEGRSGIADLVAADALRFYERNKDLRGKGKLSPETADKLTTPSALLYLAGAGAAQINAAATRSEIASVLGQDAILDTVFPLLPSGRRDDPWSHNRFLSSIEVDTAIAALANDNANQGDVSALGATEIGYLDINALLDELSKSDRPIFVPLNDDDHWMSLVVYKDETSTPRAVFFSSRTGYYEGRELASGQRAPGVKAPLLNALAALGIKENSITVIEQDMQDNVPDGCGLFTVEAFWRVSEGVRMGMPPADALHDLVDDFVDIPAEEQARFNIDARRQIHGTLLASMQMHGQ</sequence>
<evidence type="ECO:0000256" key="3">
    <source>
        <dbReference type="ARBA" id="ARBA00022525"/>
    </source>
</evidence>
<feature type="domain" description="ElaD/SseL-like N-terminal" evidence="15">
    <location>
        <begin position="33"/>
        <end position="131"/>
    </location>
</feature>